<reference evidence="1 2" key="2">
    <citation type="submission" date="2010-03" db="EMBL/GenBank/DDBJ databases">
        <authorList>
            <person name="Pajon A."/>
        </authorList>
    </citation>
    <scope>NUCLEOTIDE SEQUENCE [LARGE SCALE GENOMIC DNA]</scope>
    <source>
        <strain evidence="1 2">V10Sc8a</strain>
    </source>
</reference>
<sequence length="47" mass="5263">MLRWLLAVGGTDKAKRRIRIFGNTEPFTTGADLPCEAIYLNLLNVIT</sequence>
<evidence type="ECO:0000313" key="2">
    <source>
        <dbReference type="Proteomes" id="UP000007050"/>
    </source>
</evidence>
<organism evidence="1 2">
    <name type="scientific">[Eubacterium] siraeum V10Sc8a</name>
    <dbReference type="NCBI Taxonomy" id="717961"/>
    <lineage>
        <taxon>Bacteria</taxon>
        <taxon>Bacillati</taxon>
        <taxon>Bacillota</taxon>
        <taxon>Clostridia</taxon>
        <taxon>Eubacteriales</taxon>
        <taxon>Oscillospiraceae</taxon>
        <taxon>Oscillospiraceae incertae sedis</taxon>
    </lineage>
</organism>
<proteinExistence type="predicted"/>
<dbReference type="AlphaFoldDB" id="D4MI51"/>
<dbReference type="KEGG" id="esr:ES1_02590"/>
<reference evidence="1 2" key="1">
    <citation type="submission" date="2010-03" db="EMBL/GenBank/DDBJ databases">
        <title>The genome sequence of Eubacterium siraeum V10Sc8a.</title>
        <authorList>
            <consortium name="metaHIT consortium -- http://www.metahit.eu/"/>
            <person name="Pajon A."/>
            <person name="Turner K."/>
            <person name="Parkhill J."/>
            <person name="Duncan S."/>
            <person name="Flint H."/>
        </authorList>
    </citation>
    <scope>NUCLEOTIDE SEQUENCE [LARGE SCALE GENOMIC DNA]</scope>
    <source>
        <strain evidence="1 2">V10Sc8a</strain>
    </source>
</reference>
<protein>
    <submittedName>
        <fullName evidence="1">Uncharacterized protein</fullName>
    </submittedName>
</protein>
<dbReference type="Proteomes" id="UP000007050">
    <property type="component" value="Chromosome"/>
</dbReference>
<accession>D4MI51</accession>
<evidence type="ECO:0000313" key="1">
    <source>
        <dbReference type="EMBL" id="CBL33434.1"/>
    </source>
</evidence>
<dbReference type="PATRIC" id="fig|717961.3.peg.285"/>
<dbReference type="BioCyc" id="ESIR717961:G136L-199-MONOMER"/>
<name>D4MI51_9FIRM</name>
<dbReference type="HOGENOM" id="CLU_3168255_0_0_9"/>
<dbReference type="EMBL" id="FP929059">
    <property type="protein sequence ID" value="CBL33434.1"/>
    <property type="molecule type" value="Genomic_DNA"/>
</dbReference>
<gene>
    <name evidence="1" type="ORF">ES1_02590</name>
</gene>